<comment type="caution">
    <text evidence="1">The sequence shown here is derived from an EMBL/GenBank/DDBJ whole genome shotgun (WGS) entry which is preliminary data.</text>
</comment>
<dbReference type="Proteomes" id="UP000789920">
    <property type="component" value="Unassembled WGS sequence"/>
</dbReference>
<keyword evidence="2" id="KW-1185">Reference proteome</keyword>
<name>A0ACA9P4G5_9GLOM</name>
<evidence type="ECO:0000313" key="2">
    <source>
        <dbReference type="Proteomes" id="UP000789920"/>
    </source>
</evidence>
<gene>
    <name evidence="1" type="ORF">RPERSI_LOCUS9518</name>
</gene>
<feature type="non-terminal residue" evidence="1">
    <location>
        <position position="1"/>
    </location>
</feature>
<accession>A0ACA9P4G5</accession>
<sequence length="52" mass="6023">FYMNPNTIAISKKESVFFTFEEAYGSGYRQAFSAYEKQSSIMVKKRNTPLSE</sequence>
<reference evidence="1" key="1">
    <citation type="submission" date="2021-06" db="EMBL/GenBank/DDBJ databases">
        <authorList>
            <person name="Kallberg Y."/>
            <person name="Tangrot J."/>
            <person name="Rosling A."/>
        </authorList>
    </citation>
    <scope>NUCLEOTIDE SEQUENCE</scope>
    <source>
        <strain evidence="1">MA461A</strain>
    </source>
</reference>
<dbReference type="EMBL" id="CAJVQC010018057">
    <property type="protein sequence ID" value="CAG8690396.1"/>
    <property type="molecule type" value="Genomic_DNA"/>
</dbReference>
<evidence type="ECO:0000313" key="1">
    <source>
        <dbReference type="EMBL" id="CAG8690396.1"/>
    </source>
</evidence>
<proteinExistence type="predicted"/>
<organism evidence="1 2">
    <name type="scientific">Racocetra persica</name>
    <dbReference type="NCBI Taxonomy" id="160502"/>
    <lineage>
        <taxon>Eukaryota</taxon>
        <taxon>Fungi</taxon>
        <taxon>Fungi incertae sedis</taxon>
        <taxon>Mucoromycota</taxon>
        <taxon>Glomeromycotina</taxon>
        <taxon>Glomeromycetes</taxon>
        <taxon>Diversisporales</taxon>
        <taxon>Gigasporaceae</taxon>
        <taxon>Racocetra</taxon>
    </lineage>
</organism>
<protein>
    <submittedName>
        <fullName evidence="1">26504_t:CDS:1</fullName>
    </submittedName>
</protein>